<dbReference type="PANTHER" id="PTHR38111">
    <property type="entry name" value="ZN(2)-C6 FUNGAL-TYPE DOMAIN-CONTAINING PROTEIN-RELATED"/>
    <property type="match status" value="1"/>
</dbReference>
<dbReference type="InterPro" id="IPR021858">
    <property type="entry name" value="Fun_TF"/>
</dbReference>
<reference evidence="2 3" key="1">
    <citation type="submission" date="2015-07" db="EMBL/GenBank/DDBJ databases">
        <title>The genome of the fungus Escovopsis weberi, a specialized disease agent of ant agriculture.</title>
        <authorList>
            <person name="de Man T.J."/>
            <person name="Stajich J.E."/>
            <person name="Kubicek C.P."/>
            <person name="Chenthamara K."/>
            <person name="Atanasova L."/>
            <person name="Druzhinina I.S."/>
            <person name="Birnbaum S."/>
            <person name="Barribeau S.M."/>
            <person name="Teiling C."/>
            <person name="Suen G."/>
            <person name="Currie C."/>
            <person name="Gerardo N.M."/>
        </authorList>
    </citation>
    <scope>NUCLEOTIDE SEQUENCE [LARGE SCALE GENOMIC DNA]</scope>
</reference>
<organism evidence="2 3">
    <name type="scientific">Escovopsis weberi</name>
    <dbReference type="NCBI Taxonomy" id="150374"/>
    <lineage>
        <taxon>Eukaryota</taxon>
        <taxon>Fungi</taxon>
        <taxon>Dikarya</taxon>
        <taxon>Ascomycota</taxon>
        <taxon>Pezizomycotina</taxon>
        <taxon>Sordariomycetes</taxon>
        <taxon>Hypocreomycetidae</taxon>
        <taxon>Hypocreales</taxon>
        <taxon>Hypocreaceae</taxon>
        <taxon>Escovopsis</taxon>
    </lineage>
</organism>
<name>A0A0M8N9B5_ESCWE</name>
<keyword evidence="3" id="KW-1185">Reference proteome</keyword>
<evidence type="ECO:0000256" key="1">
    <source>
        <dbReference type="ARBA" id="ARBA00023242"/>
    </source>
</evidence>
<dbReference type="Proteomes" id="UP000053831">
    <property type="component" value="Unassembled WGS sequence"/>
</dbReference>
<protein>
    <submittedName>
        <fullName evidence="2">Uncharacterized protein</fullName>
    </submittedName>
</protein>
<dbReference type="PANTHER" id="PTHR38111:SF2">
    <property type="entry name" value="FINGER DOMAIN PROTEIN, PUTATIVE (AFU_ORTHOLOGUE AFUA_1G01560)-RELATED"/>
    <property type="match status" value="1"/>
</dbReference>
<comment type="caution">
    <text evidence="2">The sequence shown here is derived from an EMBL/GenBank/DDBJ whole genome shotgun (WGS) entry which is preliminary data.</text>
</comment>
<dbReference type="AlphaFoldDB" id="A0A0M8N9B5"/>
<sequence>MNEPTGQGWSQHMVHGTARALEASGPARCRSGSGRAFFIQARVFEISRTILFDESSFLTQPAWMRLSREMQNNDKDGDGWRPLDSLLDIMVMCSRLGSVLRSRYVEIMDLEAPTSDQALKDDDRKRVILSRNEDDGQPAAEARSVYEDGHALREALDGWYAAYGNFENSPGAGDDRCKGEGDDSTLVSRVFFAAISIYLSGIFDYGITCWKQLGLEPPTLDDATIQAHLSGILRSTRHALQQTTLSPLLFLFPLRIAGARARSEWQRERVLELIGTVEKKGGFAAAGAVSMELQEIWQLFGVGRIATDQETLEY</sequence>
<evidence type="ECO:0000313" key="3">
    <source>
        <dbReference type="Proteomes" id="UP000053831"/>
    </source>
</evidence>
<dbReference type="OrthoDB" id="194358at2759"/>
<gene>
    <name evidence="2" type="ORF">ESCO_006606</name>
</gene>
<dbReference type="Pfam" id="PF11951">
    <property type="entry name" value="Fungal_trans_2"/>
    <property type="match status" value="1"/>
</dbReference>
<dbReference type="InterPro" id="IPR053178">
    <property type="entry name" value="Osmoadaptation_assoc"/>
</dbReference>
<evidence type="ECO:0000313" key="2">
    <source>
        <dbReference type="EMBL" id="KOS23404.1"/>
    </source>
</evidence>
<proteinExistence type="predicted"/>
<dbReference type="EMBL" id="LGSR01000001">
    <property type="protein sequence ID" value="KOS23404.1"/>
    <property type="molecule type" value="Genomic_DNA"/>
</dbReference>
<accession>A0A0M8N9B5</accession>
<keyword evidence="1" id="KW-0539">Nucleus</keyword>